<dbReference type="RefSeq" id="WP_013840671.1">
    <property type="nucleotide sequence ID" value="NC_015589.1"/>
</dbReference>
<dbReference type="Gene3D" id="1.20.1260.10">
    <property type="match status" value="1"/>
</dbReference>
<dbReference type="OrthoDB" id="271558at2"/>
<protein>
    <submittedName>
        <fullName evidence="2">Rubrerythrin</fullName>
    </submittedName>
</protein>
<feature type="domain" description="Rubrerythrin diiron-binding" evidence="1">
    <location>
        <begin position="19"/>
        <end position="143"/>
    </location>
</feature>
<dbReference type="SUPFAM" id="SSF47240">
    <property type="entry name" value="Ferritin-like"/>
    <property type="match status" value="1"/>
</dbReference>
<dbReference type="KEGG" id="dru:Desru_0612"/>
<dbReference type="AlphaFoldDB" id="F6DSS8"/>
<keyword evidence="3" id="KW-1185">Reference proteome</keyword>
<dbReference type="InterPro" id="IPR009078">
    <property type="entry name" value="Ferritin-like_SF"/>
</dbReference>
<dbReference type="HOGENOM" id="CLU_122749_0_0_9"/>
<evidence type="ECO:0000313" key="2">
    <source>
        <dbReference type="EMBL" id="AEG58897.1"/>
    </source>
</evidence>
<evidence type="ECO:0000259" key="1">
    <source>
        <dbReference type="Pfam" id="PF02915"/>
    </source>
</evidence>
<gene>
    <name evidence="2" type="ordered locus">Desru_0612</name>
</gene>
<dbReference type="GO" id="GO:0016491">
    <property type="term" value="F:oxidoreductase activity"/>
    <property type="evidence" value="ECO:0007669"/>
    <property type="project" value="InterPro"/>
</dbReference>
<dbReference type="EMBL" id="CP002780">
    <property type="protein sequence ID" value="AEG58897.1"/>
    <property type="molecule type" value="Genomic_DNA"/>
</dbReference>
<accession>F6DSS8</accession>
<dbReference type="InterPro" id="IPR012347">
    <property type="entry name" value="Ferritin-like"/>
</dbReference>
<dbReference type="GO" id="GO:0046872">
    <property type="term" value="F:metal ion binding"/>
    <property type="evidence" value="ECO:0007669"/>
    <property type="project" value="InterPro"/>
</dbReference>
<reference evidence="3" key="1">
    <citation type="submission" date="2011-05" db="EMBL/GenBank/DDBJ databases">
        <title>Complete sequence of Desulfotomaculum ruminis DSM 2154.</title>
        <authorList>
            <person name="Lucas S."/>
            <person name="Copeland A."/>
            <person name="Lapidus A."/>
            <person name="Cheng J.-F."/>
            <person name="Goodwin L."/>
            <person name="Pitluck S."/>
            <person name="Lu M."/>
            <person name="Detter J.C."/>
            <person name="Han C."/>
            <person name="Tapia R."/>
            <person name="Land M."/>
            <person name="Hauser L."/>
            <person name="Kyrpides N."/>
            <person name="Ivanova N."/>
            <person name="Mikhailova N."/>
            <person name="Pagani I."/>
            <person name="Stams A.J.M."/>
            <person name="Plugge C.M."/>
            <person name="Muyzer G."/>
            <person name="Kuever J."/>
            <person name="Parshina S.N."/>
            <person name="Ivanova A.E."/>
            <person name="Nazina T.N."/>
            <person name="Brambilla E."/>
            <person name="Spring S."/>
            <person name="Klenk H.-P."/>
            <person name="Woyke T."/>
        </authorList>
    </citation>
    <scope>NUCLEOTIDE SEQUENCE [LARGE SCALE GENOMIC DNA]</scope>
    <source>
        <strain evidence="3">ATCC 23193 / DSM 2154 / NCIB 8452 / DL</strain>
    </source>
</reference>
<evidence type="ECO:0000313" key="3">
    <source>
        <dbReference type="Proteomes" id="UP000009234"/>
    </source>
</evidence>
<proteinExistence type="predicted"/>
<reference evidence="2 3" key="2">
    <citation type="journal article" date="2012" name="Stand. Genomic Sci.">
        <title>Complete genome sequence of the sulfate-reducing firmicute Desulfotomaculum ruminis type strain (DL(T)).</title>
        <authorList>
            <person name="Spring S."/>
            <person name="Visser M."/>
            <person name="Lu M."/>
            <person name="Copeland A."/>
            <person name="Lapidus A."/>
            <person name="Lucas S."/>
            <person name="Cheng J.F."/>
            <person name="Han C."/>
            <person name="Tapia R."/>
            <person name="Goodwin L.A."/>
            <person name="Pitluck S."/>
            <person name="Ivanova N."/>
            <person name="Land M."/>
            <person name="Hauser L."/>
            <person name="Larimer F."/>
            <person name="Rohde M."/>
            <person name="Goker M."/>
            <person name="Detter J.C."/>
            <person name="Kyrpides N.C."/>
            <person name="Woyke T."/>
            <person name="Schaap P.J."/>
            <person name="Plugge C.M."/>
            <person name="Muyzer G."/>
            <person name="Kuever J."/>
            <person name="Pereira I.A."/>
            <person name="Parshina S.N."/>
            <person name="Bernier-Latmani R."/>
            <person name="Stams A.J."/>
            <person name="Klenk H.P."/>
        </authorList>
    </citation>
    <scope>NUCLEOTIDE SEQUENCE [LARGE SCALE GENOMIC DNA]</scope>
    <source>
        <strain evidence="3">ATCC 23193 / DSM 2154 / NCIB 8452 / DL</strain>
    </source>
</reference>
<dbReference type="STRING" id="696281.Desru_0612"/>
<dbReference type="InterPro" id="IPR003251">
    <property type="entry name" value="Rr_diiron-bd_dom"/>
</dbReference>
<dbReference type="Pfam" id="PF02915">
    <property type="entry name" value="Rubrerythrin"/>
    <property type="match status" value="1"/>
</dbReference>
<dbReference type="eggNOG" id="COG1633">
    <property type="taxonomic scope" value="Bacteria"/>
</dbReference>
<name>F6DSS8_DESRL</name>
<sequence>MNQCFNLSTVVDLAASNSVKGVQYYRRMQEMAEDSVAREIFHRLAEEEGEEQRALLKVARAEAEKEQNGMNEQTYCYLSALGDELKFPYDYLEEFKAVSPREALEIGIQAKKDAILLYHEFLNRCVSQEARNILLHLLESEQRNLLELRDYMREICPTGCKYPPKNGNTDDQL</sequence>
<organism evidence="2 3">
    <name type="scientific">Desulforamulus ruminis (strain ATCC 23193 / DSM 2154 / NCIMB 8452 / DL)</name>
    <name type="common">Desulfotomaculum ruminis</name>
    <dbReference type="NCBI Taxonomy" id="696281"/>
    <lineage>
        <taxon>Bacteria</taxon>
        <taxon>Bacillati</taxon>
        <taxon>Bacillota</taxon>
        <taxon>Clostridia</taxon>
        <taxon>Eubacteriales</taxon>
        <taxon>Peptococcaceae</taxon>
        <taxon>Desulforamulus</taxon>
    </lineage>
</organism>
<dbReference type="Proteomes" id="UP000009234">
    <property type="component" value="Chromosome"/>
</dbReference>